<evidence type="ECO:0000259" key="6">
    <source>
        <dbReference type="PROSITE" id="PS51192"/>
    </source>
</evidence>
<keyword evidence="2" id="KW-0378">Hydrolase</keyword>
<feature type="domain" description="Helicase C-terminal" evidence="7">
    <location>
        <begin position="399"/>
        <end position="585"/>
    </location>
</feature>
<dbReference type="GO" id="GO:0004386">
    <property type="term" value="F:helicase activity"/>
    <property type="evidence" value="ECO:0007669"/>
    <property type="project" value="UniProtKB-KW"/>
</dbReference>
<evidence type="ECO:0000256" key="3">
    <source>
        <dbReference type="ARBA" id="ARBA00022806"/>
    </source>
</evidence>
<dbReference type="Gene3D" id="3.40.50.10810">
    <property type="entry name" value="Tandem AAA-ATPase domain"/>
    <property type="match status" value="1"/>
</dbReference>
<reference evidence="8 9" key="1">
    <citation type="submission" date="2016-11" db="EMBL/GenBank/DDBJ databases">
        <title>Description of two novel members of the family Erysipelotrichaceae: Ileibacterium lipovorans gen. nov., sp. nov. and Dubosiella newyorkensis, gen. nov., sp. nov.</title>
        <authorList>
            <person name="Cox L.M."/>
            <person name="Sohn J."/>
            <person name="Tyrrell K.L."/>
            <person name="Citron D.M."/>
            <person name="Lawson P.A."/>
            <person name="Patel N.B."/>
            <person name="Iizumi T."/>
            <person name="Perez-Perez G.I."/>
            <person name="Goldstein E.J."/>
            <person name="Blaser M.J."/>
        </authorList>
    </citation>
    <scope>NUCLEOTIDE SEQUENCE [LARGE SCALE GENOMIC DNA]</scope>
    <source>
        <strain evidence="8 9">NYU-BL-K8</strain>
    </source>
</reference>
<dbReference type="EMBL" id="MPJZ01000054">
    <property type="protein sequence ID" value="OLU44980.1"/>
    <property type="molecule type" value="Genomic_DNA"/>
</dbReference>
<dbReference type="SMART" id="SM00490">
    <property type="entry name" value="HELICc"/>
    <property type="match status" value="1"/>
</dbReference>
<name>A0A1Q9YK85_9FIRM</name>
<dbReference type="Pfam" id="PF00271">
    <property type="entry name" value="Helicase_C"/>
    <property type="match status" value="1"/>
</dbReference>
<dbReference type="Gene3D" id="3.40.50.300">
    <property type="entry name" value="P-loop containing nucleotide triphosphate hydrolases"/>
    <property type="match status" value="1"/>
</dbReference>
<dbReference type="SUPFAM" id="SSF52540">
    <property type="entry name" value="P-loop containing nucleoside triphosphate hydrolases"/>
    <property type="match status" value="2"/>
</dbReference>
<comment type="caution">
    <text evidence="8">The sequence shown here is derived from an EMBL/GenBank/DDBJ whole genome shotgun (WGS) entry which is preliminary data.</text>
</comment>
<evidence type="ECO:0000259" key="7">
    <source>
        <dbReference type="PROSITE" id="PS51194"/>
    </source>
</evidence>
<accession>A0A1Q9YK85</accession>
<gene>
    <name evidence="8" type="ORF">BO223_06625</name>
</gene>
<keyword evidence="5" id="KW-0175">Coiled coil</keyword>
<dbReference type="Proteomes" id="UP000186758">
    <property type="component" value="Unassembled WGS sequence"/>
</dbReference>
<proteinExistence type="predicted"/>
<evidence type="ECO:0000256" key="1">
    <source>
        <dbReference type="ARBA" id="ARBA00022741"/>
    </source>
</evidence>
<dbReference type="Pfam" id="PF00176">
    <property type="entry name" value="SNF2-rel_dom"/>
    <property type="match status" value="1"/>
</dbReference>
<keyword evidence="3 8" id="KW-0347">Helicase</keyword>
<evidence type="ECO:0000256" key="2">
    <source>
        <dbReference type="ARBA" id="ARBA00022801"/>
    </source>
</evidence>
<keyword evidence="1" id="KW-0547">Nucleotide-binding</keyword>
<dbReference type="InterPro" id="IPR014001">
    <property type="entry name" value="Helicase_ATP-bd"/>
</dbReference>
<keyword evidence="4" id="KW-0067">ATP-binding</keyword>
<sequence length="942" mass="107248">MPGYTDIQARYFAEQLLLKRPAASLDGLVSTISGVKVDLNPHQVNAALFALKSPLSNGALLADEVGLGKTIEAGLVLAQYWCERKRHILLIVPASLRMQWRDELASKFYIDSLILETANYNQLKKKGVNNPFSSQTQVIICSYNFASNKELDLKRIDWDLVICDEAHRLRNVYKKSNVIGNKLKSALSGKKKLLLTATPLQNNLLELYGLTSIIDDHVFGDTKTFREMYVAPGNSEIRNLQLKKRLQPICQRTLRKQVTEYIRYTNRIAICQEYQPTPQEEKLYNDITEYLKTPHLYALPVSQRSLITLVLRKLLASSSYAIAGTLDSLVNRLENLLAGKPDDLEINDLDTVDEYSEAIEEDEEENGSFTMEDYIAIEEELKKLKEFRDLALSIKTNSKGENLLTALKKGFTKSAELGGARKAVIFTESRRTQDYLFNLLSNNGYEGKIVFLNGMNNDAVSKSIYADWKQRHKGDDSISGSRQADMKAAIVEEFKNNAEILIGTEAAAEGINLQFCNLLVNYDLPWNPQRIEQRIGRCHRYGQKNDVVVLNFLNNKNAADTRVYELLNEKFKLFSGVFGSSDEVLGSIESGVDFEKRISDILQKCKTTDEINAEFNQLQNELSDQIESKMISARKSILENFDEEVSRNLKTCEENTVSSIDTRSQWLYYFLQSQSGAGVTDMDGRRFSVNGQIFNLDWRQAEANDEAFLRVEDPVIKSQLEKVINTNPVTGNLVFDYSNGSSHKIGFFTNHPGLTGTINISKLTYFGLEPEEHLIVTAIADNGEELDSDLVNKLFQLPATQMIDNSLSFDNLSSQILENAQHKKKEIEEHYREYFLKECEKLDQYSEDLKEGLQADLKALDKEIREKKKAFKANISASLDEMLKEQEDINKLEKKKKRMRRELYDKEDEIDVANDALQNEIKEKLKGESELRDVLNVSFKIE</sequence>
<dbReference type="GO" id="GO:0016787">
    <property type="term" value="F:hydrolase activity"/>
    <property type="evidence" value="ECO:0007669"/>
    <property type="project" value="UniProtKB-KW"/>
</dbReference>
<protein>
    <submittedName>
        <fullName evidence="8">DEAD/DEAH box helicase</fullName>
    </submittedName>
</protein>
<feature type="coiled-coil region" evidence="5">
    <location>
        <begin position="817"/>
        <end position="916"/>
    </location>
</feature>
<dbReference type="AlphaFoldDB" id="A0A1Q9YK85"/>
<dbReference type="PROSITE" id="PS51192">
    <property type="entry name" value="HELICASE_ATP_BIND_1"/>
    <property type="match status" value="1"/>
</dbReference>
<dbReference type="InterPro" id="IPR038718">
    <property type="entry name" value="SNF2-like_sf"/>
</dbReference>
<dbReference type="CDD" id="cd18011">
    <property type="entry name" value="DEXDc_RapA"/>
    <property type="match status" value="1"/>
</dbReference>
<dbReference type="PROSITE" id="PS51194">
    <property type="entry name" value="HELICASE_CTER"/>
    <property type="match status" value="1"/>
</dbReference>
<dbReference type="InterPro" id="IPR057342">
    <property type="entry name" value="DEXDc_RapA"/>
</dbReference>
<dbReference type="InterPro" id="IPR001650">
    <property type="entry name" value="Helicase_C-like"/>
</dbReference>
<evidence type="ECO:0000313" key="9">
    <source>
        <dbReference type="Proteomes" id="UP000186758"/>
    </source>
</evidence>
<dbReference type="PANTHER" id="PTHR10799">
    <property type="entry name" value="SNF2/RAD54 HELICASE FAMILY"/>
    <property type="match status" value="1"/>
</dbReference>
<evidence type="ECO:0000313" key="8">
    <source>
        <dbReference type="EMBL" id="OLU44980.1"/>
    </source>
</evidence>
<evidence type="ECO:0000256" key="4">
    <source>
        <dbReference type="ARBA" id="ARBA00022840"/>
    </source>
</evidence>
<organism evidence="8 9">
    <name type="scientific">Faecalibaculum rodentium</name>
    <dbReference type="NCBI Taxonomy" id="1702221"/>
    <lineage>
        <taxon>Bacteria</taxon>
        <taxon>Bacillati</taxon>
        <taxon>Bacillota</taxon>
        <taxon>Erysipelotrichia</taxon>
        <taxon>Erysipelotrichales</taxon>
        <taxon>Erysipelotrichaceae</taxon>
        <taxon>Faecalibaculum</taxon>
    </lineage>
</organism>
<dbReference type="CDD" id="cd18793">
    <property type="entry name" value="SF2_C_SNF"/>
    <property type="match status" value="1"/>
</dbReference>
<dbReference type="RefSeq" id="WP_075885421.1">
    <property type="nucleotide sequence ID" value="NZ_CAQOGJ010000007.1"/>
</dbReference>
<dbReference type="InterPro" id="IPR027417">
    <property type="entry name" value="P-loop_NTPase"/>
</dbReference>
<dbReference type="GO" id="GO:0005524">
    <property type="term" value="F:ATP binding"/>
    <property type="evidence" value="ECO:0007669"/>
    <property type="project" value="UniProtKB-KW"/>
</dbReference>
<feature type="domain" description="Helicase ATP-binding" evidence="6">
    <location>
        <begin position="50"/>
        <end position="217"/>
    </location>
</feature>
<dbReference type="InterPro" id="IPR049730">
    <property type="entry name" value="SNF2/RAD54-like_C"/>
</dbReference>
<dbReference type="InterPro" id="IPR000330">
    <property type="entry name" value="SNF2_N"/>
</dbReference>
<evidence type="ECO:0000256" key="5">
    <source>
        <dbReference type="SAM" id="Coils"/>
    </source>
</evidence>
<dbReference type="SMART" id="SM00487">
    <property type="entry name" value="DEXDc"/>
    <property type="match status" value="1"/>
</dbReference>